<organism evidence="1 2">
    <name type="scientific">Puccinia graminis f. sp. tritici</name>
    <dbReference type="NCBI Taxonomy" id="56615"/>
    <lineage>
        <taxon>Eukaryota</taxon>
        <taxon>Fungi</taxon>
        <taxon>Dikarya</taxon>
        <taxon>Basidiomycota</taxon>
        <taxon>Pucciniomycotina</taxon>
        <taxon>Pucciniomycetes</taxon>
        <taxon>Pucciniales</taxon>
        <taxon>Pucciniaceae</taxon>
        <taxon>Puccinia</taxon>
    </lineage>
</organism>
<accession>A0A5B0S289</accession>
<gene>
    <name evidence="1" type="ORF">PGTUg99_000527</name>
</gene>
<name>A0A5B0S289_PUCGR</name>
<proteinExistence type="predicted"/>
<comment type="caution">
    <text evidence="1">The sequence shown here is derived from an EMBL/GenBank/DDBJ whole genome shotgun (WGS) entry which is preliminary data.</text>
</comment>
<sequence length="90" mass="10101">MAVELRIGDLSSFRQRLTLSGRCRVATRPTGYYSISDSLKRGRRSAGAQRLEGFKPSLTNRNSWSHLTLKSLFAVTFHDLIAPLHRPGKS</sequence>
<dbReference type="EMBL" id="VDEP01000085">
    <property type="protein sequence ID" value="KAA1132276.1"/>
    <property type="molecule type" value="Genomic_DNA"/>
</dbReference>
<dbReference type="Proteomes" id="UP000325313">
    <property type="component" value="Unassembled WGS sequence"/>
</dbReference>
<reference evidence="1 2" key="1">
    <citation type="submission" date="2019-05" db="EMBL/GenBank/DDBJ databases">
        <title>Emergence of the Ug99 lineage of the wheat stem rust pathogen through somatic hybridization.</title>
        <authorList>
            <person name="Li F."/>
            <person name="Upadhyaya N.M."/>
            <person name="Sperschneider J."/>
            <person name="Matny O."/>
            <person name="Nguyen-Phuc H."/>
            <person name="Mago R."/>
            <person name="Raley C."/>
            <person name="Miller M.E."/>
            <person name="Silverstein K.A.T."/>
            <person name="Henningsen E."/>
            <person name="Hirsch C.D."/>
            <person name="Visser B."/>
            <person name="Pretorius Z.A."/>
            <person name="Steffenson B.J."/>
            <person name="Schwessinger B."/>
            <person name="Dodds P.N."/>
            <person name="Figueroa M."/>
        </authorList>
    </citation>
    <scope>NUCLEOTIDE SEQUENCE [LARGE SCALE GENOMIC DNA]</scope>
    <source>
        <strain evidence="1 2">Ug99</strain>
    </source>
</reference>
<dbReference type="AlphaFoldDB" id="A0A5B0S289"/>
<protein>
    <submittedName>
        <fullName evidence="1">Uncharacterized protein</fullName>
    </submittedName>
</protein>
<evidence type="ECO:0000313" key="2">
    <source>
        <dbReference type="Proteomes" id="UP000325313"/>
    </source>
</evidence>
<evidence type="ECO:0000313" key="1">
    <source>
        <dbReference type="EMBL" id="KAA1132276.1"/>
    </source>
</evidence>